<dbReference type="InterPro" id="IPR007188">
    <property type="entry name" value="ARPC2"/>
</dbReference>
<keyword evidence="4 6" id="KW-0009">Actin-binding</keyword>
<evidence type="ECO:0000256" key="5">
    <source>
        <dbReference type="ARBA" id="ARBA00023212"/>
    </source>
</evidence>
<dbReference type="GO" id="GO:0005885">
    <property type="term" value="C:Arp2/3 protein complex"/>
    <property type="evidence" value="ECO:0007669"/>
    <property type="project" value="InterPro"/>
</dbReference>
<dbReference type="AlphaFoldDB" id="A0A2N5SE68"/>
<name>A0A2N5SE68_9BASI</name>
<evidence type="ECO:0000256" key="1">
    <source>
        <dbReference type="ARBA" id="ARBA00004245"/>
    </source>
</evidence>
<dbReference type="EMBL" id="PGCI01000919">
    <property type="protein sequence ID" value="PLW11533.1"/>
    <property type="molecule type" value="Genomic_DNA"/>
</dbReference>
<accession>A0A2N5SE68</accession>
<dbReference type="GO" id="GO:0030041">
    <property type="term" value="P:actin filament polymerization"/>
    <property type="evidence" value="ECO:0007669"/>
    <property type="project" value="InterPro"/>
</dbReference>
<reference evidence="7 8" key="1">
    <citation type="submission" date="2017-11" db="EMBL/GenBank/DDBJ databases">
        <title>De novo assembly and phasing of dikaryotic genomes from two isolates of Puccinia coronata f. sp. avenae, the causal agent of oat crown rust.</title>
        <authorList>
            <person name="Miller M.E."/>
            <person name="Zhang Y."/>
            <person name="Omidvar V."/>
            <person name="Sperschneider J."/>
            <person name="Schwessinger B."/>
            <person name="Raley C."/>
            <person name="Palmer J.M."/>
            <person name="Garnica D."/>
            <person name="Upadhyaya N."/>
            <person name="Rathjen J."/>
            <person name="Taylor J.M."/>
            <person name="Park R.F."/>
            <person name="Dodds P.N."/>
            <person name="Hirsch C.D."/>
            <person name="Kianian S.F."/>
            <person name="Figueroa M."/>
        </authorList>
    </citation>
    <scope>NUCLEOTIDE SEQUENCE [LARGE SCALE GENOMIC DNA]</scope>
    <source>
        <strain evidence="7">12SD80</strain>
    </source>
</reference>
<dbReference type="Gene3D" id="3.30.1460.20">
    <property type="match status" value="1"/>
</dbReference>
<dbReference type="Pfam" id="PF04045">
    <property type="entry name" value="P34-Arc"/>
    <property type="match status" value="1"/>
</dbReference>
<dbReference type="InterPro" id="IPR034666">
    <property type="entry name" value="ARPC2/4"/>
</dbReference>
<evidence type="ECO:0000256" key="6">
    <source>
        <dbReference type="RuleBase" id="RU364015"/>
    </source>
</evidence>
<evidence type="ECO:0000313" key="7">
    <source>
        <dbReference type="EMBL" id="PLW11533.1"/>
    </source>
</evidence>
<comment type="function">
    <text evidence="6">Functions as actin-binding component of the Arp2/3 complex which is involved in regulation of actin polymerization and together with an activating nucleation-promoting factor (NPF) mediates the formation of branched actin networks.</text>
</comment>
<dbReference type="GO" id="GO:0003779">
    <property type="term" value="F:actin binding"/>
    <property type="evidence" value="ECO:0007669"/>
    <property type="project" value="UniProtKB-KW"/>
</dbReference>
<gene>
    <name evidence="7" type="ORF">PCASD_22720</name>
</gene>
<evidence type="ECO:0000256" key="4">
    <source>
        <dbReference type="ARBA" id="ARBA00023203"/>
    </source>
</evidence>
<proteinExistence type="inferred from homology"/>
<evidence type="ECO:0000256" key="3">
    <source>
        <dbReference type="ARBA" id="ARBA00022490"/>
    </source>
</evidence>
<protein>
    <recommendedName>
        <fullName evidence="6">Arp2/3 complex 34 kDa subunit</fullName>
    </recommendedName>
</protein>
<dbReference type="Proteomes" id="UP000235392">
    <property type="component" value="Unassembled WGS sequence"/>
</dbReference>
<evidence type="ECO:0000313" key="8">
    <source>
        <dbReference type="Proteomes" id="UP000235392"/>
    </source>
</evidence>
<comment type="similarity">
    <text evidence="2 6">Belongs to the ARPC2 family.</text>
</comment>
<dbReference type="SUPFAM" id="SSF69645">
    <property type="entry name" value="Arp2/3 complex subunits"/>
    <property type="match status" value="1"/>
</dbReference>
<sequence length="126" mass="14198">MILLEDHNKIIQDPAHSTKRLSISMASDTISQRLTRRPSSSCQWASGAGTNSWEYGVWDIMKREYADWISPEIEPDYDISLSFEIEKLPSDAEERAALVRSVALLKRNALAAPFERAFGDPKGTRS</sequence>
<evidence type="ECO:0000256" key="2">
    <source>
        <dbReference type="ARBA" id="ARBA00007192"/>
    </source>
</evidence>
<comment type="caution">
    <text evidence="7">The sequence shown here is derived from an EMBL/GenBank/DDBJ whole genome shotgun (WGS) entry which is preliminary data.</text>
</comment>
<keyword evidence="3 6" id="KW-0963">Cytoplasm</keyword>
<comment type="subcellular location">
    <subcellularLocation>
        <location evidence="1 6">Cytoplasm</location>
        <location evidence="1 6">Cytoskeleton</location>
    </subcellularLocation>
</comment>
<dbReference type="GO" id="GO:0034314">
    <property type="term" value="P:Arp2/3 complex-mediated actin nucleation"/>
    <property type="evidence" value="ECO:0007669"/>
    <property type="project" value="InterPro"/>
</dbReference>
<keyword evidence="5 6" id="KW-0206">Cytoskeleton</keyword>
<organism evidence="7 8">
    <name type="scientific">Puccinia coronata f. sp. avenae</name>
    <dbReference type="NCBI Taxonomy" id="200324"/>
    <lineage>
        <taxon>Eukaryota</taxon>
        <taxon>Fungi</taxon>
        <taxon>Dikarya</taxon>
        <taxon>Basidiomycota</taxon>
        <taxon>Pucciniomycotina</taxon>
        <taxon>Pucciniomycetes</taxon>
        <taxon>Pucciniales</taxon>
        <taxon>Pucciniaceae</taxon>
        <taxon>Puccinia</taxon>
    </lineage>
</organism>
<comment type="subunit">
    <text evidence="6">Component of the Arp2/3 complex.</text>
</comment>